<dbReference type="EMBL" id="AAWS01000058">
    <property type="protein sequence ID" value="EAY24952.1"/>
    <property type="molecule type" value="Genomic_DNA"/>
</dbReference>
<protein>
    <recommendedName>
        <fullName evidence="1">MvdD-like pre-ATP grasp domain-containing protein</fullName>
    </recommendedName>
</protein>
<feature type="domain" description="MvdD-like pre-ATP grasp" evidence="1">
    <location>
        <begin position="2"/>
        <end position="120"/>
    </location>
</feature>
<dbReference type="Pfam" id="PF21068">
    <property type="entry name" value="ATPgraspMvdD"/>
    <property type="match status" value="1"/>
</dbReference>
<dbReference type="AlphaFoldDB" id="A1ZXI4"/>
<accession>A1ZXI4</accession>
<dbReference type="GO" id="GO:0018169">
    <property type="term" value="F:ribosomal S6-glutamic acid ligase activity"/>
    <property type="evidence" value="ECO:0007669"/>
    <property type="project" value="TreeGrafter"/>
</dbReference>
<dbReference type="NCBIfam" id="TIGR04185">
    <property type="entry name" value="ATPgraspMvdC"/>
    <property type="match status" value="1"/>
</dbReference>
<organism evidence="2 3">
    <name type="scientific">Microscilla marina ATCC 23134</name>
    <dbReference type="NCBI Taxonomy" id="313606"/>
    <lineage>
        <taxon>Bacteria</taxon>
        <taxon>Pseudomonadati</taxon>
        <taxon>Bacteroidota</taxon>
        <taxon>Cytophagia</taxon>
        <taxon>Cytophagales</taxon>
        <taxon>Microscillaceae</taxon>
        <taxon>Microscilla</taxon>
    </lineage>
</organism>
<proteinExistence type="predicted"/>
<evidence type="ECO:0000313" key="3">
    <source>
        <dbReference type="Proteomes" id="UP000004095"/>
    </source>
</evidence>
<dbReference type="SUPFAM" id="SSF56059">
    <property type="entry name" value="Glutathione synthetase ATP-binding domain-like"/>
    <property type="match status" value="1"/>
</dbReference>
<dbReference type="RefSeq" id="WP_002703880.1">
    <property type="nucleotide sequence ID" value="NZ_AAWS01000058.1"/>
</dbReference>
<dbReference type="OrthoDB" id="583309at2"/>
<evidence type="ECO:0000313" key="2">
    <source>
        <dbReference type="EMBL" id="EAY24952.1"/>
    </source>
</evidence>
<dbReference type="Gene3D" id="3.30.470.20">
    <property type="entry name" value="ATP-grasp fold, B domain"/>
    <property type="match status" value="1"/>
</dbReference>
<comment type="caution">
    <text evidence="2">The sequence shown here is derived from an EMBL/GenBank/DDBJ whole genome shotgun (WGS) entry which is preliminary data.</text>
</comment>
<name>A1ZXI4_MICM2</name>
<keyword evidence="3" id="KW-1185">Reference proteome</keyword>
<dbReference type="InterPro" id="IPR026446">
    <property type="entry name" value="ATP_grasp_MvdC"/>
</dbReference>
<evidence type="ECO:0000259" key="1">
    <source>
        <dbReference type="Pfam" id="PF21068"/>
    </source>
</evidence>
<dbReference type="PANTHER" id="PTHR21621">
    <property type="entry name" value="RIBOSOMAL PROTEIN S6 MODIFICATION PROTEIN"/>
    <property type="match status" value="1"/>
</dbReference>
<dbReference type="InterPro" id="IPR048936">
    <property type="entry name" value="MvdD-like_ATPgrasp"/>
</dbReference>
<dbReference type="GO" id="GO:0005737">
    <property type="term" value="C:cytoplasm"/>
    <property type="evidence" value="ECO:0007669"/>
    <property type="project" value="TreeGrafter"/>
</dbReference>
<dbReference type="PANTHER" id="PTHR21621:SF0">
    <property type="entry name" value="BETA-CITRYLGLUTAMATE SYNTHASE B-RELATED"/>
    <property type="match status" value="1"/>
</dbReference>
<sequence>MKILLLTHSGDFFTIDRVQQALEAIGTHPIRINTDLYPEEIKVNFHLEAGTPKVFIETPQGTIDTDEVEGVWMRRIWKPRLDKEIQGDFRNICLGESQTVLRNSLLLLDHAVWLDPLEHISRASNKLYQLKLAVKHGLQVPATLITNEAAQALSFYENKQDIITKMHDQTDYGMGRSAMQMNTYKVTPEHVEEFESLQYCPMTFQKEIKKACELRVVYVGGEFFTGAIDTSQSAQGGTDWRRSEINEAEWTHFSLPADVRAKLVSFMDELHLSFGALDLIHTPNDEYVFLEVNPLGEWGMLERDLDLPISKAIAHTLYKQIKTKQHTTTA</sequence>
<dbReference type="Proteomes" id="UP000004095">
    <property type="component" value="Unassembled WGS sequence"/>
</dbReference>
<reference evidence="2 3" key="1">
    <citation type="submission" date="2007-01" db="EMBL/GenBank/DDBJ databases">
        <authorList>
            <person name="Haygood M."/>
            <person name="Podell S."/>
            <person name="Anderson C."/>
            <person name="Hopkinson B."/>
            <person name="Roe K."/>
            <person name="Barbeau K."/>
            <person name="Gaasterland T."/>
            <person name="Ferriera S."/>
            <person name="Johnson J."/>
            <person name="Kravitz S."/>
            <person name="Beeson K."/>
            <person name="Sutton G."/>
            <person name="Rogers Y.-H."/>
            <person name="Friedman R."/>
            <person name="Frazier M."/>
            <person name="Venter J.C."/>
        </authorList>
    </citation>
    <scope>NUCLEOTIDE SEQUENCE [LARGE SCALE GENOMIC DNA]</scope>
    <source>
        <strain evidence="2 3">ATCC 23134</strain>
    </source>
</reference>
<dbReference type="GO" id="GO:0009432">
    <property type="term" value="P:SOS response"/>
    <property type="evidence" value="ECO:0007669"/>
    <property type="project" value="TreeGrafter"/>
</dbReference>
<dbReference type="eggNOG" id="COG0189">
    <property type="taxonomic scope" value="Bacteria"/>
</dbReference>
<gene>
    <name evidence="2" type="ORF">M23134_04991</name>
</gene>